<dbReference type="NCBIfam" id="TIGR01453">
    <property type="entry name" value="grpIintron_endo"/>
    <property type="match status" value="1"/>
</dbReference>
<protein>
    <submittedName>
        <fullName evidence="9">Homing endonuclease</fullName>
    </submittedName>
</protein>
<comment type="similarity">
    <text evidence="2">To endonucleases of group I introns of fungi and phage.</text>
</comment>
<dbReference type="InterPro" id="IPR016177">
    <property type="entry name" value="DNA-bd_dom_sf"/>
</dbReference>
<evidence type="ECO:0000259" key="7">
    <source>
        <dbReference type="PROSITE" id="PS50164"/>
    </source>
</evidence>
<evidence type="ECO:0000256" key="6">
    <source>
        <dbReference type="ARBA" id="ARBA00023163"/>
    </source>
</evidence>
<dbReference type="InterPro" id="IPR006350">
    <property type="entry name" value="Intron_endoG1"/>
</dbReference>
<evidence type="ECO:0000256" key="5">
    <source>
        <dbReference type="ARBA" id="ARBA00023125"/>
    </source>
</evidence>
<dbReference type="PROSITE" id="PS50164">
    <property type="entry name" value="GIY_YIG"/>
    <property type="match status" value="1"/>
</dbReference>
<dbReference type="EMBL" id="PP780467">
    <property type="protein sequence ID" value="XBN74671.1"/>
    <property type="molecule type" value="Genomic_DNA"/>
</dbReference>
<keyword evidence="6" id="KW-0804">Transcription</keyword>
<evidence type="ECO:0000256" key="3">
    <source>
        <dbReference type="ARBA" id="ARBA00022842"/>
    </source>
</evidence>
<keyword evidence="9" id="KW-0378">Hydrolase</keyword>
<sequence>MDNINLNQSGIYSITSPSGKRYVGSAVNIRKRWKKHRYSLKRGNHHCKALQRAYHKYAGNLVWSVVVLCHKDELIREEQYHIDLAGIAALYNSSPTAGSQLGMVRSEESRRKMQIAQMGKKLSEETKRKIGEDSRRRLMGKKQSRNTSGYVGISLQKSSGNWLAQIRISRKLVHLGSYPTAELANQARQNFDRILDYYTHS</sequence>
<evidence type="ECO:0000313" key="9">
    <source>
        <dbReference type="EMBL" id="XBN74671.1"/>
    </source>
</evidence>
<dbReference type="GO" id="GO:0003700">
    <property type="term" value="F:DNA-binding transcription factor activity"/>
    <property type="evidence" value="ECO:0007669"/>
    <property type="project" value="InterPro"/>
</dbReference>
<evidence type="ECO:0000259" key="8">
    <source>
        <dbReference type="PROSITE" id="PS51032"/>
    </source>
</evidence>
<keyword evidence="9" id="KW-0255">Endonuclease</keyword>
<feature type="domain" description="AP2/ERF" evidence="8">
    <location>
        <begin position="149"/>
        <end position="187"/>
    </location>
</feature>
<dbReference type="InterPro" id="IPR003611">
    <property type="entry name" value="NUMOD3"/>
</dbReference>
<dbReference type="Pfam" id="PF01541">
    <property type="entry name" value="GIY-YIG"/>
    <property type="match status" value="1"/>
</dbReference>
<dbReference type="GO" id="GO:0004519">
    <property type="term" value="F:endonuclease activity"/>
    <property type="evidence" value="ECO:0007669"/>
    <property type="project" value="UniProtKB-KW"/>
</dbReference>
<dbReference type="SUPFAM" id="SSF54171">
    <property type="entry name" value="DNA-binding domain"/>
    <property type="match status" value="1"/>
</dbReference>
<dbReference type="GO" id="GO:0003677">
    <property type="term" value="F:DNA binding"/>
    <property type="evidence" value="ECO:0007669"/>
    <property type="project" value="UniProtKB-KW"/>
</dbReference>
<evidence type="ECO:0000256" key="1">
    <source>
        <dbReference type="ARBA" id="ARBA00001946"/>
    </source>
</evidence>
<evidence type="ECO:0000256" key="2">
    <source>
        <dbReference type="ARBA" id="ARBA00010045"/>
    </source>
</evidence>
<proteinExistence type="predicted"/>
<reference evidence="9" key="2">
    <citation type="submission" date="2024-06" db="EMBL/GenBank/DDBJ databases">
        <title>Novel bacteriophage MK21 infecting Xanthomonas citri.</title>
        <authorList>
            <person name="Song S.-H."/>
            <person name="Lee A.H."/>
            <person name="Choi K.-M."/>
            <person name="Oh D."/>
            <person name="Park J.-G."/>
        </authorList>
    </citation>
    <scope>NUCLEOTIDE SEQUENCE</scope>
</reference>
<keyword evidence="5" id="KW-0238">DNA-binding</keyword>
<keyword evidence="3" id="KW-0460">Magnesium</keyword>
<reference evidence="9" key="1">
    <citation type="submission" date="2024-05" db="EMBL/GenBank/DDBJ databases">
        <authorList>
            <person name="Kwon M."/>
            <person name="Moon K."/>
        </authorList>
    </citation>
    <scope>NUCLEOTIDE SEQUENCE</scope>
</reference>
<keyword evidence="9" id="KW-0540">Nuclease</keyword>
<dbReference type="InterPro" id="IPR035901">
    <property type="entry name" value="GIY-YIG_endonuc_sf"/>
</dbReference>
<dbReference type="SUPFAM" id="SSF82771">
    <property type="entry name" value="GIY-YIG endonuclease"/>
    <property type="match status" value="1"/>
</dbReference>
<accession>A0AAU7J846</accession>
<feature type="domain" description="GIY-YIG" evidence="7">
    <location>
        <begin position="7"/>
        <end position="93"/>
    </location>
</feature>
<keyword evidence="4" id="KW-0805">Transcription regulation</keyword>
<organism evidence="9">
    <name type="scientific">Xanthomonas phage MK21</name>
    <dbReference type="NCBI Taxonomy" id="3148942"/>
    <lineage>
        <taxon>Viruses</taxon>
        <taxon>Duplodnaviria</taxon>
        <taxon>Heunggongvirae</taxon>
        <taxon>Uroviricota</taxon>
        <taxon>Caudoviricetes</taxon>
    </lineage>
</organism>
<dbReference type="SMART" id="SM00496">
    <property type="entry name" value="IENR2"/>
    <property type="match status" value="2"/>
</dbReference>
<evidence type="ECO:0000256" key="4">
    <source>
        <dbReference type="ARBA" id="ARBA00023015"/>
    </source>
</evidence>
<dbReference type="InterPro" id="IPR001471">
    <property type="entry name" value="AP2/ERF_dom"/>
</dbReference>
<dbReference type="SMART" id="SM00465">
    <property type="entry name" value="GIYc"/>
    <property type="match status" value="1"/>
</dbReference>
<dbReference type="PROSITE" id="PS51032">
    <property type="entry name" value="AP2_ERF"/>
    <property type="match status" value="1"/>
</dbReference>
<dbReference type="InterPro" id="IPR000305">
    <property type="entry name" value="GIY-YIG_endonuc"/>
</dbReference>
<name>A0AAU7J846_9CAUD</name>
<dbReference type="Gene3D" id="3.40.1440.10">
    <property type="entry name" value="GIY-YIG endonuclease"/>
    <property type="match status" value="1"/>
</dbReference>
<comment type="cofactor">
    <cofactor evidence="1">
        <name>Mg(2+)</name>
        <dbReference type="ChEBI" id="CHEBI:18420"/>
    </cofactor>
</comment>